<dbReference type="PRINTS" id="PR00039">
    <property type="entry name" value="HTHLYSR"/>
</dbReference>
<evidence type="ECO:0000256" key="4">
    <source>
        <dbReference type="ARBA" id="ARBA00023163"/>
    </source>
</evidence>
<reference evidence="6 7" key="1">
    <citation type="submission" date="2022-01" db="EMBL/GenBank/DDBJ databases">
        <title>Whole genome-based taxonomy of the Shewanellaceae.</title>
        <authorList>
            <person name="Martin-Rodriguez A.J."/>
        </authorList>
    </citation>
    <scope>NUCLEOTIDE SEQUENCE [LARGE SCALE GENOMIC DNA]</scope>
    <source>
        <strain evidence="6 7">DSM 17177</strain>
    </source>
</reference>
<dbReference type="InterPro" id="IPR000847">
    <property type="entry name" value="LysR_HTH_N"/>
</dbReference>
<keyword evidence="7" id="KW-1185">Reference proteome</keyword>
<dbReference type="Pfam" id="PF00126">
    <property type="entry name" value="HTH_1"/>
    <property type="match status" value="1"/>
</dbReference>
<dbReference type="InterPro" id="IPR058163">
    <property type="entry name" value="LysR-type_TF_proteobact-type"/>
</dbReference>
<organism evidence="6 7">
    <name type="scientific">Shewanella surugensis</name>
    <dbReference type="NCBI Taxonomy" id="212020"/>
    <lineage>
        <taxon>Bacteria</taxon>
        <taxon>Pseudomonadati</taxon>
        <taxon>Pseudomonadota</taxon>
        <taxon>Gammaproteobacteria</taxon>
        <taxon>Alteromonadales</taxon>
        <taxon>Shewanellaceae</taxon>
        <taxon>Shewanella</taxon>
    </lineage>
</organism>
<name>A0ABT0LIA0_9GAMM</name>
<keyword evidence="4" id="KW-0804">Transcription</keyword>
<evidence type="ECO:0000259" key="5">
    <source>
        <dbReference type="PROSITE" id="PS50931"/>
    </source>
</evidence>
<keyword evidence="2" id="KW-0805">Transcription regulation</keyword>
<gene>
    <name evidence="6" type="ORF">L2764_23930</name>
</gene>
<dbReference type="Pfam" id="PF03466">
    <property type="entry name" value="LysR_substrate"/>
    <property type="match status" value="1"/>
</dbReference>
<dbReference type="SUPFAM" id="SSF53850">
    <property type="entry name" value="Periplasmic binding protein-like II"/>
    <property type="match status" value="1"/>
</dbReference>
<sequence>MINWDDFRYILAIYRKGTLSGAAETLGVNQTTVTRRLKSLQRELGVQLFDKLHQGVFPTQAGEDMVTIAEEMEQKVFQVDDNIAGKDRDLRGPLRVTFPEIIGGHWQWAFHEFCQRYPKIELELSLSNQQKNLTQREADVAIRIGVLPPEHLIGRKLVKVKYALYGSNQLIKKLGSTLSYDEYPWLAYERKMGAKVTEKWMFKHARKAKIICYVNTLQLLHEGIRSGMGIQFLPCIIGDNDPLLKRLRPVEEGFSGDLWLLSHPNLRHIARVKTFMDFIAEIFIDHKGQFAGLVDNPCDKV</sequence>
<dbReference type="EMBL" id="JAKIKS010000160">
    <property type="protein sequence ID" value="MCL1127438.1"/>
    <property type="molecule type" value="Genomic_DNA"/>
</dbReference>
<evidence type="ECO:0000256" key="1">
    <source>
        <dbReference type="ARBA" id="ARBA00009437"/>
    </source>
</evidence>
<dbReference type="InterPro" id="IPR036390">
    <property type="entry name" value="WH_DNA-bd_sf"/>
</dbReference>
<dbReference type="Gene3D" id="3.40.190.290">
    <property type="match status" value="1"/>
</dbReference>
<dbReference type="PROSITE" id="PS50931">
    <property type="entry name" value="HTH_LYSR"/>
    <property type="match status" value="1"/>
</dbReference>
<dbReference type="Proteomes" id="UP001203423">
    <property type="component" value="Unassembled WGS sequence"/>
</dbReference>
<dbReference type="PANTHER" id="PTHR30537">
    <property type="entry name" value="HTH-TYPE TRANSCRIPTIONAL REGULATOR"/>
    <property type="match status" value="1"/>
</dbReference>
<evidence type="ECO:0000313" key="7">
    <source>
        <dbReference type="Proteomes" id="UP001203423"/>
    </source>
</evidence>
<dbReference type="SUPFAM" id="SSF46785">
    <property type="entry name" value="Winged helix' DNA-binding domain"/>
    <property type="match status" value="1"/>
</dbReference>
<feature type="domain" description="HTH lysR-type" evidence="5">
    <location>
        <begin position="2"/>
        <end position="59"/>
    </location>
</feature>
<comment type="caution">
    <text evidence="6">The sequence shown here is derived from an EMBL/GenBank/DDBJ whole genome shotgun (WGS) entry which is preliminary data.</text>
</comment>
<evidence type="ECO:0000256" key="3">
    <source>
        <dbReference type="ARBA" id="ARBA00023125"/>
    </source>
</evidence>
<dbReference type="RefSeq" id="WP_248942886.1">
    <property type="nucleotide sequence ID" value="NZ_JAKIKS010000160.1"/>
</dbReference>
<keyword evidence="3" id="KW-0238">DNA-binding</keyword>
<comment type="similarity">
    <text evidence="1">Belongs to the LysR transcriptional regulatory family.</text>
</comment>
<accession>A0ABT0LIA0</accession>
<dbReference type="PANTHER" id="PTHR30537:SF3">
    <property type="entry name" value="TRANSCRIPTIONAL REGULATORY PROTEIN"/>
    <property type="match status" value="1"/>
</dbReference>
<dbReference type="InterPro" id="IPR036388">
    <property type="entry name" value="WH-like_DNA-bd_sf"/>
</dbReference>
<evidence type="ECO:0000256" key="2">
    <source>
        <dbReference type="ARBA" id="ARBA00023015"/>
    </source>
</evidence>
<protein>
    <submittedName>
        <fullName evidence="6">LysR family transcriptional regulator</fullName>
    </submittedName>
</protein>
<evidence type="ECO:0000313" key="6">
    <source>
        <dbReference type="EMBL" id="MCL1127438.1"/>
    </source>
</evidence>
<dbReference type="Gene3D" id="1.10.10.10">
    <property type="entry name" value="Winged helix-like DNA-binding domain superfamily/Winged helix DNA-binding domain"/>
    <property type="match status" value="1"/>
</dbReference>
<proteinExistence type="inferred from homology"/>
<dbReference type="InterPro" id="IPR005119">
    <property type="entry name" value="LysR_subst-bd"/>
</dbReference>